<dbReference type="PROSITE" id="PS51257">
    <property type="entry name" value="PROKAR_LIPOPROTEIN"/>
    <property type="match status" value="1"/>
</dbReference>
<protein>
    <submittedName>
        <fullName evidence="2">Lysophospholipase L1-like esterase</fullName>
    </submittedName>
</protein>
<evidence type="ECO:0000313" key="3">
    <source>
        <dbReference type="Proteomes" id="UP001265700"/>
    </source>
</evidence>
<dbReference type="InterPro" id="IPR036514">
    <property type="entry name" value="SGNH_hydro_sf"/>
</dbReference>
<dbReference type="EMBL" id="JAVDWU010000003">
    <property type="protein sequence ID" value="MDR7149719.1"/>
    <property type="molecule type" value="Genomic_DNA"/>
</dbReference>
<comment type="caution">
    <text evidence="2">The sequence shown here is derived from an EMBL/GenBank/DDBJ whole genome shotgun (WGS) entry which is preliminary data.</text>
</comment>
<dbReference type="Gene3D" id="3.40.50.1110">
    <property type="entry name" value="SGNH hydrolase"/>
    <property type="match status" value="1"/>
</dbReference>
<gene>
    <name evidence="2" type="ORF">J2W49_001674</name>
</gene>
<feature type="domain" description="SGNH hydrolase-type esterase" evidence="1">
    <location>
        <begin position="58"/>
        <end position="227"/>
    </location>
</feature>
<name>A0ABU1WKA7_9BURK</name>
<accession>A0ABU1WKA7</accession>
<dbReference type="PANTHER" id="PTHR30383">
    <property type="entry name" value="THIOESTERASE 1/PROTEASE 1/LYSOPHOSPHOLIPASE L1"/>
    <property type="match status" value="1"/>
</dbReference>
<reference evidence="2 3" key="1">
    <citation type="submission" date="2023-07" db="EMBL/GenBank/DDBJ databases">
        <title>Sorghum-associated microbial communities from plants grown in Nebraska, USA.</title>
        <authorList>
            <person name="Schachtman D."/>
        </authorList>
    </citation>
    <scope>NUCLEOTIDE SEQUENCE [LARGE SCALE GENOMIC DNA]</scope>
    <source>
        <strain evidence="2 3">4249</strain>
    </source>
</reference>
<organism evidence="2 3">
    <name type="scientific">Hydrogenophaga palleronii</name>
    <dbReference type="NCBI Taxonomy" id="65655"/>
    <lineage>
        <taxon>Bacteria</taxon>
        <taxon>Pseudomonadati</taxon>
        <taxon>Pseudomonadota</taxon>
        <taxon>Betaproteobacteria</taxon>
        <taxon>Burkholderiales</taxon>
        <taxon>Comamonadaceae</taxon>
        <taxon>Hydrogenophaga</taxon>
    </lineage>
</organism>
<dbReference type="PANTHER" id="PTHR30383:SF5">
    <property type="entry name" value="SGNH HYDROLASE-TYPE ESTERASE DOMAIN-CONTAINING PROTEIN"/>
    <property type="match status" value="1"/>
</dbReference>
<dbReference type="SUPFAM" id="SSF52266">
    <property type="entry name" value="SGNH hydrolase"/>
    <property type="match status" value="1"/>
</dbReference>
<dbReference type="InterPro" id="IPR051532">
    <property type="entry name" value="Ester_Hydrolysis_Enzymes"/>
</dbReference>
<proteinExistence type="predicted"/>
<dbReference type="RefSeq" id="WP_310314225.1">
    <property type="nucleotide sequence ID" value="NZ_JAVDWU010000003.1"/>
</dbReference>
<dbReference type="InterPro" id="IPR013830">
    <property type="entry name" value="SGNH_hydro"/>
</dbReference>
<dbReference type="Proteomes" id="UP001265700">
    <property type="component" value="Unassembled WGS sequence"/>
</dbReference>
<dbReference type="Pfam" id="PF13472">
    <property type="entry name" value="Lipase_GDSL_2"/>
    <property type="match status" value="1"/>
</dbReference>
<sequence length="246" mass="26408">MPSRSRRFAPLIALAAGAALLLVSGCAAWRIGQAADLARQSEPLQHRPADTALRLLIVGDSTGVGTGASSPQTSLAGLLASAYPRLHIDNRAKDGATFEGVVEQLAGDERYDLVLIHAGGNDVIRLRSEDDMRADIDRALQLARARSERVLVMPAGNVGNAPFFIAPASWYMTSRARTLHALVRESAQRHGAVYINLFKEAANDPFAQQPGLHAVDGLHPSDAGYRLWFDELMAQAGLDEVLAPAR</sequence>
<keyword evidence="3" id="KW-1185">Reference proteome</keyword>
<evidence type="ECO:0000313" key="2">
    <source>
        <dbReference type="EMBL" id="MDR7149719.1"/>
    </source>
</evidence>
<evidence type="ECO:0000259" key="1">
    <source>
        <dbReference type="Pfam" id="PF13472"/>
    </source>
</evidence>